<dbReference type="InParanoid" id="D7G7U1"/>
<evidence type="ECO:0000256" key="2">
    <source>
        <dbReference type="ARBA" id="ARBA00023043"/>
    </source>
</evidence>
<evidence type="ECO:0000313" key="5">
    <source>
        <dbReference type="EMBL" id="CBJ27822.1"/>
    </source>
</evidence>
<dbReference type="EMBL" id="FN649086">
    <property type="protein sequence ID" value="CBJ27822.1"/>
    <property type="molecule type" value="Genomic_DNA"/>
</dbReference>
<keyword evidence="2 3" id="KW-0040">ANK repeat</keyword>
<feature type="compositionally biased region" description="Basic and acidic residues" evidence="4">
    <location>
        <begin position="291"/>
        <end position="302"/>
    </location>
</feature>
<keyword evidence="1" id="KW-0677">Repeat</keyword>
<evidence type="ECO:0000256" key="4">
    <source>
        <dbReference type="SAM" id="MobiDB-lite"/>
    </source>
</evidence>
<dbReference type="EMBL" id="FN649741">
    <property type="protein sequence ID" value="CBJ27822.1"/>
    <property type="molecule type" value="Genomic_DNA"/>
</dbReference>
<dbReference type="eggNOG" id="KOG2319">
    <property type="taxonomic scope" value="Eukaryota"/>
</dbReference>
<accession>D7G7U1</accession>
<dbReference type="SUPFAM" id="SSF48403">
    <property type="entry name" value="Ankyrin repeat"/>
    <property type="match status" value="1"/>
</dbReference>
<evidence type="ECO:0000256" key="1">
    <source>
        <dbReference type="ARBA" id="ARBA00022737"/>
    </source>
</evidence>
<dbReference type="STRING" id="2880.D7G7U1"/>
<dbReference type="InterPro" id="IPR002110">
    <property type="entry name" value="Ankyrin_rpt"/>
</dbReference>
<sequence>MIREISKASDLQRLARVLDHRKINTSCRETFAAAVRDANPAAVEMWLHHGKEHKGAYFLDAFRAWGEAAAAGHVGGRGGNRSPPSIPLHLSCHAGAPEIVSVLLRFMTESYSCDDRIAMVNARDLNGRTALHLSSWSPRARCPGTRNAIVRELLSHGANVKAEDNHGRTALHEACRAADHFAVETLLKSGANPLQEDDRGRTPLETATAKRHWRLLDALFRKNLSTRRYLHLCARVTAKTSVSRIMRRFVPLCDTCQVRPAEACNTQKRDDFAAWVFKHHRWPKAGEGKWREVRPSCVEKKPRSISTHKINNKDPEGGGDDNDDDRDGNRDMI</sequence>
<dbReference type="SMART" id="SM00248">
    <property type="entry name" value="ANK"/>
    <property type="match status" value="4"/>
</dbReference>
<evidence type="ECO:0000256" key="3">
    <source>
        <dbReference type="PROSITE-ProRule" id="PRU00023"/>
    </source>
</evidence>
<gene>
    <name evidence="5" type="ORF">Esi_0085_0085</name>
</gene>
<dbReference type="AlphaFoldDB" id="D7G7U1"/>
<keyword evidence="6" id="KW-1185">Reference proteome</keyword>
<dbReference type="PANTHER" id="PTHR24198:SF165">
    <property type="entry name" value="ANKYRIN REPEAT-CONTAINING PROTEIN-RELATED"/>
    <property type="match status" value="1"/>
</dbReference>
<name>D7G7U1_ECTSI</name>
<dbReference type="PANTHER" id="PTHR24198">
    <property type="entry name" value="ANKYRIN REPEAT AND PROTEIN KINASE DOMAIN-CONTAINING PROTEIN"/>
    <property type="match status" value="1"/>
</dbReference>
<feature type="repeat" description="ANK" evidence="3">
    <location>
        <begin position="166"/>
        <end position="198"/>
    </location>
</feature>
<feature type="repeat" description="ANK" evidence="3">
    <location>
        <begin position="126"/>
        <end position="165"/>
    </location>
</feature>
<evidence type="ECO:0000313" key="6">
    <source>
        <dbReference type="Proteomes" id="UP000002630"/>
    </source>
</evidence>
<protein>
    <submittedName>
        <fullName evidence="5">Ankyrin</fullName>
    </submittedName>
</protein>
<dbReference type="PROSITE" id="PS50297">
    <property type="entry name" value="ANK_REP_REGION"/>
    <property type="match status" value="2"/>
</dbReference>
<feature type="region of interest" description="Disordered" evidence="4">
    <location>
        <begin position="291"/>
        <end position="333"/>
    </location>
</feature>
<dbReference type="PROSITE" id="PS50088">
    <property type="entry name" value="ANK_REPEAT"/>
    <property type="match status" value="2"/>
</dbReference>
<dbReference type="Gene3D" id="1.25.40.20">
    <property type="entry name" value="Ankyrin repeat-containing domain"/>
    <property type="match status" value="1"/>
</dbReference>
<dbReference type="InterPro" id="IPR036770">
    <property type="entry name" value="Ankyrin_rpt-contain_sf"/>
</dbReference>
<feature type="compositionally biased region" description="Acidic residues" evidence="4">
    <location>
        <begin position="317"/>
        <end position="326"/>
    </location>
</feature>
<proteinExistence type="predicted"/>
<dbReference type="Pfam" id="PF12796">
    <property type="entry name" value="Ank_2"/>
    <property type="match status" value="1"/>
</dbReference>
<organism evidence="5 6">
    <name type="scientific">Ectocarpus siliculosus</name>
    <name type="common">Brown alga</name>
    <name type="synonym">Conferva siliculosa</name>
    <dbReference type="NCBI Taxonomy" id="2880"/>
    <lineage>
        <taxon>Eukaryota</taxon>
        <taxon>Sar</taxon>
        <taxon>Stramenopiles</taxon>
        <taxon>Ochrophyta</taxon>
        <taxon>PX clade</taxon>
        <taxon>Phaeophyceae</taxon>
        <taxon>Ectocarpales</taxon>
        <taxon>Ectocarpaceae</taxon>
        <taxon>Ectocarpus</taxon>
    </lineage>
</organism>
<reference evidence="5 6" key="1">
    <citation type="journal article" date="2010" name="Nature">
        <title>The Ectocarpus genome and the independent evolution of multicellularity in brown algae.</title>
        <authorList>
            <person name="Cock J.M."/>
            <person name="Sterck L."/>
            <person name="Rouze P."/>
            <person name="Scornet D."/>
            <person name="Allen A.E."/>
            <person name="Amoutzias G."/>
            <person name="Anthouard V."/>
            <person name="Artiguenave F."/>
            <person name="Aury J.M."/>
            <person name="Badger J.H."/>
            <person name="Beszteri B."/>
            <person name="Billiau K."/>
            <person name="Bonnet E."/>
            <person name="Bothwell J.H."/>
            <person name="Bowler C."/>
            <person name="Boyen C."/>
            <person name="Brownlee C."/>
            <person name="Carrano C.J."/>
            <person name="Charrier B."/>
            <person name="Cho G.Y."/>
            <person name="Coelho S.M."/>
            <person name="Collen J."/>
            <person name="Corre E."/>
            <person name="Da Silva C."/>
            <person name="Delage L."/>
            <person name="Delaroque N."/>
            <person name="Dittami S.M."/>
            <person name="Doulbeau S."/>
            <person name="Elias M."/>
            <person name="Farnham G."/>
            <person name="Gachon C.M."/>
            <person name="Gschloessl B."/>
            <person name="Heesch S."/>
            <person name="Jabbari K."/>
            <person name="Jubin C."/>
            <person name="Kawai H."/>
            <person name="Kimura K."/>
            <person name="Kloareg B."/>
            <person name="Kupper F.C."/>
            <person name="Lang D."/>
            <person name="Le Bail A."/>
            <person name="Leblanc C."/>
            <person name="Lerouge P."/>
            <person name="Lohr M."/>
            <person name="Lopez P.J."/>
            <person name="Martens C."/>
            <person name="Maumus F."/>
            <person name="Michel G."/>
            <person name="Miranda-Saavedra D."/>
            <person name="Morales J."/>
            <person name="Moreau H."/>
            <person name="Motomura T."/>
            <person name="Nagasato C."/>
            <person name="Napoli C.A."/>
            <person name="Nelson D.R."/>
            <person name="Nyvall-Collen P."/>
            <person name="Peters A.F."/>
            <person name="Pommier C."/>
            <person name="Potin P."/>
            <person name="Poulain J."/>
            <person name="Quesneville H."/>
            <person name="Read B."/>
            <person name="Rensing S.A."/>
            <person name="Ritter A."/>
            <person name="Rousvoal S."/>
            <person name="Samanta M."/>
            <person name="Samson G."/>
            <person name="Schroeder D.C."/>
            <person name="Segurens B."/>
            <person name="Strittmatter M."/>
            <person name="Tonon T."/>
            <person name="Tregear J.W."/>
            <person name="Valentin K."/>
            <person name="von Dassow P."/>
            <person name="Yamagishi T."/>
            <person name="Van de Peer Y."/>
            <person name="Wincker P."/>
        </authorList>
    </citation>
    <scope>NUCLEOTIDE SEQUENCE [LARGE SCALE GENOMIC DNA]</scope>
    <source>
        <strain evidence="6">Ec32 / CCAP1310/4</strain>
    </source>
</reference>
<dbReference type="OrthoDB" id="539213at2759"/>
<dbReference type="Proteomes" id="UP000002630">
    <property type="component" value="Linkage Group LG16"/>
</dbReference>